<dbReference type="Proteomes" id="UP000596660">
    <property type="component" value="Unplaced"/>
</dbReference>
<evidence type="ECO:0000256" key="11">
    <source>
        <dbReference type="SAM" id="MobiDB-lite"/>
    </source>
</evidence>
<protein>
    <submittedName>
        <fullName evidence="13">Uncharacterized protein</fullName>
    </submittedName>
</protein>
<keyword evidence="3" id="KW-0349">Heme</keyword>
<keyword evidence="14" id="KW-1185">Reference proteome</keyword>
<dbReference type="GO" id="GO:0016705">
    <property type="term" value="F:oxidoreductase activity, acting on paired donors, with incorporation or reduction of molecular oxygen"/>
    <property type="evidence" value="ECO:0007669"/>
    <property type="project" value="InterPro"/>
</dbReference>
<dbReference type="AlphaFoldDB" id="A0A803LW47"/>
<keyword evidence="5" id="KW-0479">Metal-binding</keyword>
<keyword evidence="4 12" id="KW-0812">Transmembrane</keyword>
<dbReference type="GO" id="GO:0005506">
    <property type="term" value="F:iron ion binding"/>
    <property type="evidence" value="ECO:0007669"/>
    <property type="project" value="InterPro"/>
</dbReference>
<accession>A0A803LW47</accession>
<keyword evidence="8" id="KW-0408">Iron</keyword>
<dbReference type="Gene3D" id="1.10.630.10">
    <property type="entry name" value="Cytochrome P450"/>
    <property type="match status" value="1"/>
</dbReference>
<evidence type="ECO:0000313" key="14">
    <source>
        <dbReference type="Proteomes" id="UP000596660"/>
    </source>
</evidence>
<dbReference type="Gramene" id="AUR62019698-RA">
    <property type="protein sequence ID" value="AUR62019698-RA:cds"/>
    <property type="gene ID" value="AUR62019698"/>
</dbReference>
<dbReference type="EnsemblPlants" id="AUR62019698-RA">
    <property type="protein sequence ID" value="AUR62019698-RA:cds"/>
    <property type="gene ID" value="AUR62019698"/>
</dbReference>
<keyword evidence="10 12" id="KW-0472">Membrane</keyword>
<dbReference type="Pfam" id="PF00067">
    <property type="entry name" value="p450"/>
    <property type="match status" value="1"/>
</dbReference>
<comment type="subcellular location">
    <subcellularLocation>
        <location evidence="1">Membrane</location>
    </subcellularLocation>
</comment>
<dbReference type="GO" id="GO:0016020">
    <property type="term" value="C:membrane"/>
    <property type="evidence" value="ECO:0007669"/>
    <property type="project" value="UniProtKB-SubCell"/>
</dbReference>
<evidence type="ECO:0000256" key="10">
    <source>
        <dbReference type="ARBA" id="ARBA00023136"/>
    </source>
</evidence>
<feature type="compositionally biased region" description="Polar residues" evidence="11">
    <location>
        <begin position="193"/>
        <end position="209"/>
    </location>
</feature>
<evidence type="ECO:0000256" key="5">
    <source>
        <dbReference type="ARBA" id="ARBA00022723"/>
    </source>
</evidence>
<evidence type="ECO:0000256" key="4">
    <source>
        <dbReference type="ARBA" id="ARBA00022692"/>
    </source>
</evidence>
<evidence type="ECO:0000256" key="12">
    <source>
        <dbReference type="SAM" id="Phobius"/>
    </source>
</evidence>
<dbReference type="InterPro" id="IPR050665">
    <property type="entry name" value="Cytochrome_P450_Monooxygen"/>
</dbReference>
<evidence type="ECO:0000256" key="8">
    <source>
        <dbReference type="ARBA" id="ARBA00023004"/>
    </source>
</evidence>
<comment type="similarity">
    <text evidence="2">Belongs to the cytochrome P450 family.</text>
</comment>
<dbReference type="GO" id="GO:0004497">
    <property type="term" value="F:monooxygenase activity"/>
    <property type="evidence" value="ECO:0007669"/>
    <property type="project" value="UniProtKB-KW"/>
</dbReference>
<feature type="region of interest" description="Disordered" evidence="11">
    <location>
        <begin position="189"/>
        <end position="244"/>
    </location>
</feature>
<proteinExistence type="inferred from homology"/>
<evidence type="ECO:0000256" key="7">
    <source>
        <dbReference type="ARBA" id="ARBA00023002"/>
    </source>
</evidence>
<reference evidence="13" key="1">
    <citation type="journal article" date="2017" name="Nature">
        <title>The genome of Chenopodium quinoa.</title>
        <authorList>
            <person name="Jarvis D.E."/>
            <person name="Ho Y.S."/>
            <person name="Lightfoot D.J."/>
            <person name="Schmoeckel S.M."/>
            <person name="Li B."/>
            <person name="Borm T.J.A."/>
            <person name="Ohyanagi H."/>
            <person name="Mineta K."/>
            <person name="Michell C.T."/>
            <person name="Saber N."/>
            <person name="Kharbatia N.M."/>
            <person name="Rupper R.R."/>
            <person name="Sharp A.R."/>
            <person name="Dally N."/>
            <person name="Boughton B.A."/>
            <person name="Woo Y.H."/>
            <person name="Gao G."/>
            <person name="Schijlen E.G.W.M."/>
            <person name="Guo X."/>
            <person name="Momin A.A."/>
            <person name="Negrao S."/>
            <person name="Al-Babili S."/>
            <person name="Gehring C."/>
            <person name="Roessner U."/>
            <person name="Jung C."/>
            <person name="Murphy K."/>
            <person name="Arold S.T."/>
            <person name="Gojobori T."/>
            <person name="van der Linden C.G."/>
            <person name="van Loo E.N."/>
            <person name="Jellen E.N."/>
            <person name="Maughan P.J."/>
            <person name="Tester M."/>
        </authorList>
    </citation>
    <scope>NUCLEOTIDE SEQUENCE [LARGE SCALE GENOMIC DNA]</scope>
    <source>
        <strain evidence="13">cv. PI 614886</strain>
    </source>
</reference>
<dbReference type="PANTHER" id="PTHR24282:SF255">
    <property type="entry name" value="CYTOCHROME P450 72A11-RELATED"/>
    <property type="match status" value="1"/>
</dbReference>
<dbReference type="GO" id="GO:0020037">
    <property type="term" value="F:heme binding"/>
    <property type="evidence" value="ECO:0007669"/>
    <property type="project" value="InterPro"/>
</dbReference>
<keyword evidence="9" id="KW-0503">Monooxygenase</keyword>
<evidence type="ECO:0000256" key="2">
    <source>
        <dbReference type="ARBA" id="ARBA00010617"/>
    </source>
</evidence>
<dbReference type="InterPro" id="IPR036396">
    <property type="entry name" value="Cyt_P450_sf"/>
</dbReference>
<feature type="transmembrane region" description="Helical" evidence="12">
    <location>
        <begin position="7"/>
        <end position="29"/>
    </location>
</feature>
<reference evidence="13" key="2">
    <citation type="submission" date="2021-03" db="UniProtKB">
        <authorList>
            <consortium name="EnsemblPlants"/>
        </authorList>
    </citation>
    <scope>IDENTIFICATION</scope>
</reference>
<organism evidence="13 14">
    <name type="scientific">Chenopodium quinoa</name>
    <name type="common">Quinoa</name>
    <dbReference type="NCBI Taxonomy" id="63459"/>
    <lineage>
        <taxon>Eukaryota</taxon>
        <taxon>Viridiplantae</taxon>
        <taxon>Streptophyta</taxon>
        <taxon>Embryophyta</taxon>
        <taxon>Tracheophyta</taxon>
        <taxon>Spermatophyta</taxon>
        <taxon>Magnoliopsida</taxon>
        <taxon>eudicotyledons</taxon>
        <taxon>Gunneridae</taxon>
        <taxon>Pentapetalae</taxon>
        <taxon>Caryophyllales</taxon>
        <taxon>Chenopodiaceae</taxon>
        <taxon>Chenopodioideae</taxon>
        <taxon>Atripliceae</taxon>
        <taxon>Chenopodium</taxon>
    </lineage>
</organism>
<evidence type="ECO:0000313" key="13">
    <source>
        <dbReference type="EnsemblPlants" id="AUR62019698-RA:cds"/>
    </source>
</evidence>
<keyword evidence="7" id="KW-0560">Oxidoreductase</keyword>
<evidence type="ECO:0000256" key="1">
    <source>
        <dbReference type="ARBA" id="ARBA00004370"/>
    </source>
</evidence>
<sequence>MLACCRWLLWGCGFWWLEIQGLLCLWLVAISGRFWVLVGDAADWWFWADNYSEVECTSAAIRWCESQGRLLHGDTKDRATMTIEARTSPPLPDSSNDYLPRVLPFFLQTLNKYGRRCFVWNGPVPLVTIAEPELIREVFMKIHEFQKPRTNPLLEKVASGLVMLEGQFWATRRKLLTPAFHMDKLKQAETGAASGTSSTNLQQQQQPETDLSRPAAPPNGQQQQPEPRRPAAAPDSNTAQRNSS</sequence>
<dbReference type="PANTHER" id="PTHR24282">
    <property type="entry name" value="CYTOCHROME P450 FAMILY MEMBER"/>
    <property type="match status" value="1"/>
</dbReference>
<feature type="compositionally biased region" description="Polar residues" evidence="11">
    <location>
        <begin position="235"/>
        <end position="244"/>
    </location>
</feature>
<dbReference type="SUPFAM" id="SSF48264">
    <property type="entry name" value="Cytochrome P450"/>
    <property type="match status" value="1"/>
</dbReference>
<dbReference type="InterPro" id="IPR001128">
    <property type="entry name" value="Cyt_P450"/>
</dbReference>
<feature type="compositionally biased region" description="Low complexity" evidence="11">
    <location>
        <begin position="218"/>
        <end position="234"/>
    </location>
</feature>
<keyword evidence="6 12" id="KW-1133">Transmembrane helix</keyword>
<name>A0A803LW47_CHEQI</name>
<evidence type="ECO:0000256" key="9">
    <source>
        <dbReference type="ARBA" id="ARBA00023033"/>
    </source>
</evidence>
<evidence type="ECO:0000256" key="6">
    <source>
        <dbReference type="ARBA" id="ARBA00022989"/>
    </source>
</evidence>
<evidence type="ECO:0000256" key="3">
    <source>
        <dbReference type="ARBA" id="ARBA00022617"/>
    </source>
</evidence>